<dbReference type="SMART" id="SM00052">
    <property type="entry name" value="EAL"/>
    <property type="match status" value="1"/>
</dbReference>
<dbReference type="PANTHER" id="PTHR33121:SF23">
    <property type="entry name" value="CYCLIC DI-GMP PHOSPHODIESTERASE PDEB"/>
    <property type="match status" value="1"/>
</dbReference>
<dbReference type="CDD" id="cd01948">
    <property type="entry name" value="EAL"/>
    <property type="match status" value="1"/>
</dbReference>
<sequence length="289" mass="32862">ADIACYTAKSKGRNQVFVYESGNPELEKRRGEMRWATRIAEALEKKQFWLYYQTIKPISAEESGLFHCELLMRREDEKGVLASPEEFIPAAERFNLMPDIDRWVVSTALPKITELARHAAQKGKRVLCGINLSGQSLGDETFYDYVSCLMDSHEVPAEAVCFEITETSAISNIEVALKFIRKMRARGCRFALDDFGTGVSSFSYLKKLPLDYVKIDGSFIRELLHEPVDEAMVKSINYIAHTLGIKTIAEYVENDELLERLRELGTDYAQGYAIARPAPLNERLNDTDR</sequence>
<dbReference type="AlphaFoldDB" id="A0A3B1A9B9"/>
<dbReference type="EMBL" id="UOFU01000139">
    <property type="protein sequence ID" value="VAW98180.1"/>
    <property type="molecule type" value="Genomic_DNA"/>
</dbReference>
<proteinExistence type="predicted"/>
<feature type="domain" description="EAL" evidence="1">
    <location>
        <begin position="32"/>
        <end position="289"/>
    </location>
</feature>
<protein>
    <submittedName>
        <fullName evidence="2">Diguanylate cyclase/phosphodiesterase (GGDEF &amp; EAL domains) with PAS/PAC sensor(S)</fullName>
    </submittedName>
</protein>
<dbReference type="GO" id="GO:0071111">
    <property type="term" value="F:cyclic-guanylate-specific phosphodiesterase activity"/>
    <property type="evidence" value="ECO:0007669"/>
    <property type="project" value="InterPro"/>
</dbReference>
<evidence type="ECO:0000259" key="1">
    <source>
        <dbReference type="PROSITE" id="PS50883"/>
    </source>
</evidence>
<accession>A0A3B1A9B9</accession>
<dbReference type="PROSITE" id="PS50883">
    <property type="entry name" value="EAL"/>
    <property type="match status" value="1"/>
</dbReference>
<dbReference type="Gene3D" id="3.20.20.450">
    <property type="entry name" value="EAL domain"/>
    <property type="match status" value="1"/>
</dbReference>
<dbReference type="InterPro" id="IPR035919">
    <property type="entry name" value="EAL_sf"/>
</dbReference>
<dbReference type="PANTHER" id="PTHR33121">
    <property type="entry name" value="CYCLIC DI-GMP PHOSPHODIESTERASE PDEF"/>
    <property type="match status" value="1"/>
</dbReference>
<dbReference type="Pfam" id="PF00563">
    <property type="entry name" value="EAL"/>
    <property type="match status" value="1"/>
</dbReference>
<evidence type="ECO:0000313" key="2">
    <source>
        <dbReference type="EMBL" id="VAW98180.1"/>
    </source>
</evidence>
<feature type="non-terminal residue" evidence="2">
    <location>
        <position position="1"/>
    </location>
</feature>
<organism evidence="2">
    <name type="scientific">hydrothermal vent metagenome</name>
    <dbReference type="NCBI Taxonomy" id="652676"/>
    <lineage>
        <taxon>unclassified sequences</taxon>
        <taxon>metagenomes</taxon>
        <taxon>ecological metagenomes</taxon>
    </lineage>
</organism>
<gene>
    <name evidence="2" type="ORF">MNBD_GAMMA20-2088</name>
</gene>
<name>A0A3B1A9B9_9ZZZZ</name>
<dbReference type="InterPro" id="IPR050706">
    <property type="entry name" value="Cyclic-di-GMP_PDE-like"/>
</dbReference>
<dbReference type="SUPFAM" id="SSF141868">
    <property type="entry name" value="EAL domain-like"/>
    <property type="match status" value="1"/>
</dbReference>
<reference evidence="2" key="1">
    <citation type="submission" date="2018-06" db="EMBL/GenBank/DDBJ databases">
        <authorList>
            <person name="Zhirakovskaya E."/>
        </authorList>
    </citation>
    <scope>NUCLEOTIDE SEQUENCE</scope>
</reference>
<dbReference type="InterPro" id="IPR001633">
    <property type="entry name" value="EAL_dom"/>
</dbReference>